<proteinExistence type="inferred from homology"/>
<evidence type="ECO:0000313" key="11">
    <source>
        <dbReference type="Proteomes" id="UP000248481"/>
    </source>
</evidence>
<evidence type="ECO:0000256" key="9">
    <source>
        <dbReference type="SAM" id="Phobius"/>
    </source>
</evidence>
<comment type="similarity">
    <text evidence="2">Belongs to the amino acid-polyamine-organocation (APC) superfamily. Cationic amino acid transporter (CAT) (TC 2.A.3.3) family.</text>
</comment>
<dbReference type="InterPro" id="IPR029485">
    <property type="entry name" value="CAT_C"/>
</dbReference>
<feature type="transmembrane region" description="Helical" evidence="9">
    <location>
        <begin position="188"/>
        <end position="210"/>
    </location>
</feature>
<evidence type="ECO:0000256" key="6">
    <source>
        <dbReference type="ARBA" id="ARBA00022989"/>
    </source>
</evidence>
<evidence type="ECO:0000259" key="10">
    <source>
        <dbReference type="Pfam" id="PF13906"/>
    </source>
</evidence>
<dbReference type="Proteomes" id="UP000248481">
    <property type="component" value="Chromosome 5"/>
</dbReference>
<evidence type="ECO:0000256" key="5">
    <source>
        <dbReference type="ARBA" id="ARBA00022970"/>
    </source>
</evidence>
<feature type="domain" description="Cationic amino acid transporter C-terminal" evidence="10">
    <location>
        <begin position="533"/>
        <end position="583"/>
    </location>
</feature>
<feature type="transmembrane region" description="Helical" evidence="9">
    <location>
        <begin position="402"/>
        <end position="421"/>
    </location>
</feature>
<evidence type="ECO:0000256" key="4">
    <source>
        <dbReference type="ARBA" id="ARBA00022692"/>
    </source>
</evidence>
<dbReference type="Pfam" id="PF13520">
    <property type="entry name" value="AA_permease_2"/>
    <property type="match status" value="1"/>
</dbReference>
<dbReference type="Pfam" id="PF13906">
    <property type="entry name" value="AA_permease_C"/>
    <property type="match status" value="1"/>
</dbReference>
<feature type="transmembrane region" description="Helical" evidence="9">
    <location>
        <begin position="282"/>
        <end position="306"/>
    </location>
</feature>
<feature type="transmembrane region" description="Helical" evidence="9">
    <location>
        <begin position="250"/>
        <end position="270"/>
    </location>
</feature>
<evidence type="ECO:0000256" key="8">
    <source>
        <dbReference type="ARBA" id="ARBA00023180"/>
    </source>
</evidence>
<dbReference type="GeneID" id="110581027"/>
<dbReference type="InterPro" id="IPR002293">
    <property type="entry name" value="AA/rel_permease1"/>
</dbReference>
<evidence type="ECO:0000256" key="1">
    <source>
        <dbReference type="ARBA" id="ARBA00004127"/>
    </source>
</evidence>
<dbReference type="STRING" id="29088.A0A2Y9H446"/>
<feature type="transmembrane region" description="Helical" evidence="9">
    <location>
        <begin position="97"/>
        <end position="118"/>
    </location>
</feature>
<evidence type="ECO:0000313" key="12">
    <source>
        <dbReference type="RefSeq" id="XP_021546408.1"/>
    </source>
</evidence>
<sequence length="591" mass="64372">MLHQALHRFGQKLAHRLTLQQPGAEPAPARRLSALDLVALGVGRTLGAGVCILAGEVARDQAGPSLVICLLVAGLFSSLAVLCYAEFSAWLPHSGSVYLYSYVTVGELGAFITGWILILNNIAGLAIRIWAWTLASDNLFGKKISQTFQETISPHVPGVFAEILGFFVMFLVLLLLELLTRNVRQLSLITKVVTAVHLLVLSFVIISGFMKADLHKWKLTEEDYVQAGLNDTPGLGPLGYGGFVPFGFQGILRGTATCIYAFTGLSIIITRVEVAQTLRHSIPMFIVISLLICILVYFGVFLVPYYQLRPGSTLPEAFLHIGWAPAYYVVTFAFLCSLSVSLLGFMFPIHQLISMMAQDALLFPVLARIQTSIYTPIVVTVIFGIFAAITVFLFGSADLLDLMSVGALLAYSLLAFSVLILRYEPERKNGGNEAENERNEAQVQEENGPAAEKLTLQGLFFPGSPTPTPLSGRVVVVCSSLLVLLLTLLCLVLAQWPGLLSGDPVPITVVVLLLVLITGVIWRQPQSSTPLHFKVPAVPLLPHLSISVNVCLMMQMTAATWARFGVWMLIGFALYFGYGIRHSLVAQAHFS</sequence>
<feature type="transmembrane region" description="Helical" evidence="9">
    <location>
        <begin position="504"/>
        <end position="523"/>
    </location>
</feature>
<dbReference type="AlphaFoldDB" id="A0A2Y9H446"/>
<keyword evidence="3" id="KW-0813">Transport</keyword>
<keyword evidence="8" id="KW-0325">Glycoprotein</keyword>
<dbReference type="InParanoid" id="A0A2Y9H446"/>
<dbReference type="PIRSF" id="PIRSF006060">
    <property type="entry name" value="AA_transporter"/>
    <property type="match status" value="1"/>
</dbReference>
<dbReference type="Gene3D" id="1.20.1740.10">
    <property type="entry name" value="Amino acid/polyamine transporter I"/>
    <property type="match status" value="1"/>
</dbReference>
<dbReference type="GO" id="GO:0005886">
    <property type="term" value="C:plasma membrane"/>
    <property type="evidence" value="ECO:0007669"/>
    <property type="project" value="TreeGrafter"/>
</dbReference>
<protein>
    <submittedName>
        <fullName evidence="12">Cationic amino acid transporter 3-like</fullName>
    </submittedName>
</protein>
<feature type="transmembrane region" description="Helical" evidence="9">
    <location>
        <begin position="64"/>
        <end position="85"/>
    </location>
</feature>
<organism evidence="11 12">
    <name type="scientific">Neomonachus schauinslandi</name>
    <name type="common">Hawaiian monk seal</name>
    <name type="synonym">Monachus schauinslandi</name>
    <dbReference type="NCBI Taxonomy" id="29088"/>
    <lineage>
        <taxon>Eukaryota</taxon>
        <taxon>Metazoa</taxon>
        <taxon>Chordata</taxon>
        <taxon>Craniata</taxon>
        <taxon>Vertebrata</taxon>
        <taxon>Euteleostomi</taxon>
        <taxon>Mammalia</taxon>
        <taxon>Eutheria</taxon>
        <taxon>Laurasiatheria</taxon>
        <taxon>Carnivora</taxon>
        <taxon>Caniformia</taxon>
        <taxon>Pinnipedia</taxon>
        <taxon>Phocidae</taxon>
        <taxon>Monachinae</taxon>
        <taxon>Monachini</taxon>
        <taxon>Neomonachus</taxon>
    </lineage>
</organism>
<feature type="transmembrane region" description="Helical" evidence="9">
    <location>
        <begin position="158"/>
        <end position="176"/>
    </location>
</feature>
<dbReference type="FunFam" id="1.20.1740.10:FF:000024">
    <property type="entry name" value="High affinity cationic amino acid transporter 1"/>
    <property type="match status" value="1"/>
</dbReference>
<dbReference type="KEGG" id="nsu:110581027"/>
<reference evidence="12" key="1">
    <citation type="submission" date="2025-08" db="UniProtKB">
        <authorList>
            <consortium name="RefSeq"/>
        </authorList>
    </citation>
    <scope>IDENTIFICATION</scope>
    <source>
        <tissue evidence="12">Blood</tissue>
    </source>
</reference>
<name>A0A2Y9H446_NEOSC</name>
<feature type="transmembrane region" description="Helical" evidence="9">
    <location>
        <begin position="474"/>
        <end position="498"/>
    </location>
</feature>
<keyword evidence="4 9" id="KW-0812">Transmembrane</keyword>
<gene>
    <name evidence="12" type="primary">LOC110581027</name>
</gene>
<evidence type="ECO:0000256" key="2">
    <source>
        <dbReference type="ARBA" id="ARBA00008572"/>
    </source>
</evidence>
<feature type="transmembrane region" description="Helical" evidence="9">
    <location>
        <begin position="373"/>
        <end position="396"/>
    </location>
</feature>
<comment type="subcellular location">
    <subcellularLocation>
        <location evidence="1">Endomembrane system</location>
        <topology evidence="1">Multi-pass membrane protein</topology>
    </subcellularLocation>
</comment>
<evidence type="ECO:0000256" key="7">
    <source>
        <dbReference type="ARBA" id="ARBA00023136"/>
    </source>
</evidence>
<dbReference type="PANTHER" id="PTHR43243:SF101">
    <property type="entry name" value="CATIONIC AMINO ACID TRANSPORTER C-TERMINAL DOMAIN-CONTAINING PROTEIN"/>
    <property type="match status" value="1"/>
</dbReference>
<accession>A0A2Y9H446</accession>
<keyword evidence="5" id="KW-0029">Amino-acid transport</keyword>
<feature type="transmembrane region" description="Helical" evidence="9">
    <location>
        <begin position="561"/>
        <end position="580"/>
    </location>
</feature>
<keyword evidence="6 9" id="KW-1133">Transmembrane helix</keyword>
<dbReference type="PANTHER" id="PTHR43243">
    <property type="entry name" value="INNER MEMBRANE TRANSPORTER YGJI-RELATED"/>
    <property type="match status" value="1"/>
</dbReference>
<evidence type="ECO:0000256" key="3">
    <source>
        <dbReference type="ARBA" id="ARBA00022448"/>
    </source>
</evidence>
<feature type="transmembrane region" description="Helical" evidence="9">
    <location>
        <begin position="326"/>
        <end position="353"/>
    </location>
</feature>
<dbReference type="RefSeq" id="XP_021546408.1">
    <property type="nucleotide sequence ID" value="XM_021690733.1"/>
</dbReference>
<keyword evidence="11" id="KW-1185">Reference proteome</keyword>
<keyword evidence="7 9" id="KW-0472">Membrane</keyword>
<dbReference type="GO" id="GO:0015171">
    <property type="term" value="F:amino acid transmembrane transporter activity"/>
    <property type="evidence" value="ECO:0007669"/>
    <property type="project" value="TreeGrafter"/>
</dbReference>
<dbReference type="GO" id="GO:0012505">
    <property type="term" value="C:endomembrane system"/>
    <property type="evidence" value="ECO:0007669"/>
    <property type="project" value="UniProtKB-SubCell"/>
</dbReference>